<accession>A0A8H3VI97</accession>
<reference evidence="2 3" key="1">
    <citation type="submission" date="2019-07" db="EMBL/GenBank/DDBJ databases">
        <title>Venturia inaequalis Genome Resource.</title>
        <authorList>
            <person name="Lichtner F.J."/>
        </authorList>
    </citation>
    <scope>NUCLEOTIDE SEQUENCE [LARGE SCALE GENOMIC DNA]</scope>
    <source>
        <strain evidence="2 3">DMI_063113</strain>
    </source>
</reference>
<feature type="compositionally biased region" description="Basic and acidic residues" evidence="1">
    <location>
        <begin position="686"/>
        <end position="697"/>
    </location>
</feature>
<evidence type="ECO:0000313" key="2">
    <source>
        <dbReference type="EMBL" id="KAE9990662.1"/>
    </source>
</evidence>
<dbReference type="Proteomes" id="UP000490939">
    <property type="component" value="Unassembled WGS sequence"/>
</dbReference>
<feature type="region of interest" description="Disordered" evidence="1">
    <location>
        <begin position="776"/>
        <end position="798"/>
    </location>
</feature>
<gene>
    <name evidence="2" type="ORF">EG327_001109</name>
</gene>
<feature type="region of interest" description="Disordered" evidence="1">
    <location>
        <begin position="686"/>
        <end position="764"/>
    </location>
</feature>
<sequence length="798" mass="89147">MAQSSNNHSFHSLTTSDMKLLTRILSHQPSPVHPYDSSTQSKYRSLTKKDIDKLPVHLRKESGQEKNLCKMHAGLNSGLINSIFEWIHKQVDASVSKCLADPTNTDVLIPDEVMEPFLYLLDIRSMWTPSSSSFFTRRQSKQDKRWAPQKDGCKACMLARLGGEEDIVTPLRASIVAKLSAEDKPKSRRLVWMAALIYGCFTEDVFQRIMDKSESLARSLRMANTEAAFKRAKNAEYWNSTAISPEAGHTKAASRKVKPTDRRREVEHIADVAKEVSPITDEITRVERHTQQEYQDWQAQQRQARWKERRRSVSPIDETGTHLPQTIYQSFAPSKTTAASELYTMPPASHPLLASPFTTPSPPLLRPKTSHTGTPPPFHTPNNSLTMPASSLERPRTSHAAERRRAPPSLPKSSRGSRVPSFLMRRKTSKLSLNNASTATISLLPPPPPSSSPLRIDTPTLPPVPRSSSNASSDTAPSPPPKDMGADLLHRIDYLYHSFHPTQSPPPVPPKRSPPKHTLLPRLNTNMQEPAGQHHLIPIAQPERTSSLYSQGVHLRSSPQLNGQPSPPSVRGSIYDNTEAVRDSRQRSTMRRHYEKQRTSPDSASTTTPTDDSWGKCSNITPLPTPDSAEDYRQLISEQESRFLAPTPPIRYLNSVAAERGMWRSKSSLDSVEEGNEAIAAIEEKKGKVHRKVDSRSKFRPLSPSHMRRQFDPSIGQGSPQSAGGPPNSGSGYTVNTGFEAQEKESGHVRARFRPHVSPDDDGEYQRLIEGQRKEMGLNGRGVERESLDSVQKLYNEL</sequence>
<feature type="region of interest" description="Disordered" evidence="1">
    <location>
        <begin position="246"/>
        <end position="265"/>
    </location>
</feature>
<dbReference type="AlphaFoldDB" id="A0A8H3VI97"/>
<organism evidence="2 3">
    <name type="scientific">Venturia inaequalis</name>
    <name type="common">Apple scab fungus</name>
    <dbReference type="NCBI Taxonomy" id="5025"/>
    <lineage>
        <taxon>Eukaryota</taxon>
        <taxon>Fungi</taxon>
        <taxon>Dikarya</taxon>
        <taxon>Ascomycota</taxon>
        <taxon>Pezizomycotina</taxon>
        <taxon>Dothideomycetes</taxon>
        <taxon>Pleosporomycetidae</taxon>
        <taxon>Venturiales</taxon>
        <taxon>Venturiaceae</taxon>
        <taxon>Venturia</taxon>
    </lineage>
</organism>
<feature type="compositionally biased region" description="Polar residues" evidence="1">
    <location>
        <begin position="380"/>
        <end position="389"/>
    </location>
</feature>
<protein>
    <submittedName>
        <fullName evidence="2">Uncharacterized protein</fullName>
    </submittedName>
</protein>
<feature type="compositionally biased region" description="Low complexity" evidence="1">
    <location>
        <begin position="292"/>
        <end position="303"/>
    </location>
</feature>
<dbReference type="EMBL" id="WNWR01000127">
    <property type="protein sequence ID" value="KAE9990662.1"/>
    <property type="molecule type" value="Genomic_DNA"/>
</dbReference>
<feature type="region of interest" description="Disordered" evidence="1">
    <location>
        <begin position="498"/>
        <end position="522"/>
    </location>
</feature>
<feature type="compositionally biased region" description="Low complexity" evidence="1">
    <location>
        <begin position="713"/>
        <end position="732"/>
    </location>
</feature>
<feature type="region of interest" description="Disordered" evidence="1">
    <location>
        <begin position="291"/>
        <end position="329"/>
    </location>
</feature>
<keyword evidence="3" id="KW-1185">Reference proteome</keyword>
<feature type="region of interest" description="Disordered" evidence="1">
    <location>
        <begin position="350"/>
        <end position="486"/>
    </location>
</feature>
<feature type="compositionally biased region" description="Basic and acidic residues" evidence="1">
    <location>
        <begin position="393"/>
        <end position="405"/>
    </location>
</feature>
<evidence type="ECO:0000256" key="1">
    <source>
        <dbReference type="SAM" id="MobiDB-lite"/>
    </source>
</evidence>
<feature type="compositionally biased region" description="Low complexity" evidence="1">
    <location>
        <begin position="600"/>
        <end position="612"/>
    </location>
</feature>
<feature type="region of interest" description="Disordered" evidence="1">
    <location>
        <begin position="547"/>
        <end position="627"/>
    </location>
</feature>
<feature type="compositionally biased region" description="Basic and acidic residues" evidence="1">
    <location>
        <begin position="776"/>
        <end position="788"/>
    </location>
</feature>
<name>A0A8H3VI97_VENIN</name>
<comment type="caution">
    <text evidence="2">The sequence shown here is derived from an EMBL/GenBank/DDBJ whole genome shotgun (WGS) entry which is preliminary data.</text>
</comment>
<proteinExistence type="predicted"/>
<feature type="compositionally biased region" description="Pro residues" evidence="1">
    <location>
        <begin position="503"/>
        <end position="512"/>
    </location>
</feature>
<feature type="compositionally biased region" description="Polar residues" evidence="1">
    <location>
        <begin position="430"/>
        <end position="441"/>
    </location>
</feature>
<evidence type="ECO:0000313" key="3">
    <source>
        <dbReference type="Proteomes" id="UP000490939"/>
    </source>
</evidence>
<feature type="compositionally biased region" description="Low complexity" evidence="1">
    <location>
        <begin position="466"/>
        <end position="476"/>
    </location>
</feature>